<dbReference type="InterPro" id="IPR025202">
    <property type="entry name" value="PLD-like_dom"/>
</dbReference>
<keyword evidence="3" id="KW-1185">Reference proteome</keyword>
<dbReference type="CDD" id="cd09113">
    <property type="entry name" value="PLDc_ymdC_like_2"/>
    <property type="match status" value="1"/>
</dbReference>
<dbReference type="RefSeq" id="WP_285389134.1">
    <property type="nucleotide sequence ID" value="NZ_JASSVS010000002.1"/>
</dbReference>
<dbReference type="SMART" id="SM00155">
    <property type="entry name" value="PLDc"/>
    <property type="match status" value="2"/>
</dbReference>
<feature type="domain" description="PLD phosphodiesterase" evidence="1">
    <location>
        <begin position="174"/>
        <end position="201"/>
    </location>
</feature>
<dbReference type="Pfam" id="PF13091">
    <property type="entry name" value="PLDc_2"/>
    <property type="match status" value="2"/>
</dbReference>
<dbReference type="InterPro" id="IPR001736">
    <property type="entry name" value="PLipase_D/transphosphatidylase"/>
</dbReference>
<dbReference type="PROSITE" id="PS50035">
    <property type="entry name" value="PLD"/>
    <property type="match status" value="2"/>
</dbReference>
<comment type="caution">
    <text evidence="2">The sequence shown here is derived from an EMBL/GenBank/DDBJ whole genome shotgun (WGS) entry which is preliminary data.</text>
</comment>
<feature type="domain" description="PLD phosphodiesterase" evidence="1">
    <location>
        <begin position="417"/>
        <end position="444"/>
    </location>
</feature>
<reference evidence="2 3" key="1">
    <citation type="submission" date="2023-06" db="EMBL/GenBank/DDBJ databases">
        <title>Marinobacter azerbaijanicus a moderately halophilic, isolated from Urmia Lake in Azerbaijan region of Iran.</title>
        <authorList>
            <person name="Sanchez-Porro C."/>
            <person name="Aghdam E.M."/>
            <person name="Saheb S.M."/>
            <person name="Tarhriz V."/>
            <person name="Kazemi E."/>
            <person name="Ammozegar M.A."/>
            <person name="Ventosa A."/>
            <person name="Hejazi M.S."/>
        </authorList>
    </citation>
    <scope>NUCLEOTIDE SEQUENCE [LARGE SCALE GENOMIC DNA]</scope>
    <source>
        <strain evidence="2 3">TBZ242</strain>
    </source>
</reference>
<dbReference type="Proteomes" id="UP001227964">
    <property type="component" value="Unassembled WGS sequence"/>
</dbReference>
<dbReference type="PROSITE" id="PS51257">
    <property type="entry name" value="PROKAR_LIPOPROTEIN"/>
    <property type="match status" value="1"/>
</dbReference>
<organism evidence="2 3">
    <name type="scientific">Marinobacter azerbaijanicus</name>
    <dbReference type="NCBI Taxonomy" id="3050455"/>
    <lineage>
        <taxon>Bacteria</taxon>
        <taxon>Pseudomonadati</taxon>
        <taxon>Pseudomonadota</taxon>
        <taxon>Gammaproteobacteria</taxon>
        <taxon>Pseudomonadales</taxon>
        <taxon>Marinobacteraceae</taxon>
        <taxon>Marinobacter</taxon>
    </lineage>
</organism>
<name>A0ABT7I8F1_9GAMM</name>
<dbReference type="PANTHER" id="PTHR21248:SF12">
    <property type="entry name" value="CARDIOLIPIN SYNTHASE C"/>
    <property type="match status" value="1"/>
</dbReference>
<dbReference type="SUPFAM" id="SSF56024">
    <property type="entry name" value="Phospholipase D/nuclease"/>
    <property type="match status" value="2"/>
</dbReference>
<dbReference type="PANTHER" id="PTHR21248">
    <property type="entry name" value="CARDIOLIPIN SYNTHASE"/>
    <property type="match status" value="1"/>
</dbReference>
<evidence type="ECO:0000313" key="2">
    <source>
        <dbReference type="EMBL" id="MDL0430373.1"/>
    </source>
</evidence>
<accession>A0ABT7I8F1</accession>
<dbReference type="CDD" id="cd09111">
    <property type="entry name" value="PLDc_ymdC_like_1"/>
    <property type="match status" value="1"/>
</dbReference>
<dbReference type="Gene3D" id="3.30.870.10">
    <property type="entry name" value="Endonuclease Chain A"/>
    <property type="match status" value="2"/>
</dbReference>
<gene>
    <name evidence="2" type="ORF">QPM17_04515</name>
</gene>
<sequence length="523" mass="58268">MSSRQSSRAALVATRVWLLVMMVLLAGCAGDMQPVTHAGVEEGVHNDDSFLSSQSRQRLAGTGGQSGFYMLDSGREAFLSRAALIEAAEHSIDAQYYIWNSDASGEYLAGRLLLAADRGIQVRLLLDDFNAEDIGKLFAVLGTHPNIQVRIFNPARSRDGWGRWVSFLMDFDRINRRMHNKTFVVDGAAGIVGGRNIGDEYFGFDEARYFRDRDVLSLGPVVDGMTDNFEAYWNSRWAYPVSVLYPDTSAGGDVTAALHQLRRQAGTQSGLPVSAPADSSQGRSELTELLSQLTVAHGELVFDPPFETMEEPVETPKRSAKALQRLAQAASEEILIESAYLILTEEQLQILDMGNRDGLEVSALTNSLATNDLVTNHAGYARWRTYMLEQGIRIYELKPDAEACRQWLDTDGFCETGEASLHSKSVVFDRSTLVVGSFNVNLRSIYLNGETVLIIRSEELAEQVARDIRTVMEPHNSWEVSLDNGGELQWRSGREAHTTEPAVGWWLRTQSRFLSWLPIEKYL</sequence>
<protein>
    <submittedName>
        <fullName evidence="2">Phospholipase D family protein</fullName>
    </submittedName>
</protein>
<proteinExistence type="predicted"/>
<dbReference type="EMBL" id="JASSVS010000002">
    <property type="protein sequence ID" value="MDL0430373.1"/>
    <property type="molecule type" value="Genomic_DNA"/>
</dbReference>
<evidence type="ECO:0000259" key="1">
    <source>
        <dbReference type="PROSITE" id="PS50035"/>
    </source>
</evidence>
<evidence type="ECO:0000313" key="3">
    <source>
        <dbReference type="Proteomes" id="UP001227964"/>
    </source>
</evidence>